<evidence type="ECO:0000313" key="3">
    <source>
        <dbReference type="Proteomes" id="UP000054549"/>
    </source>
</evidence>
<dbReference type="HOGENOM" id="CLU_1133333_0_0_1"/>
<feature type="region of interest" description="Disordered" evidence="1">
    <location>
        <begin position="1"/>
        <end position="106"/>
    </location>
</feature>
<accession>A0A0C2WI93</accession>
<evidence type="ECO:0000313" key="2">
    <source>
        <dbReference type="EMBL" id="KIL61222.1"/>
    </source>
</evidence>
<dbReference type="Proteomes" id="UP000054549">
    <property type="component" value="Unassembled WGS sequence"/>
</dbReference>
<dbReference type="EMBL" id="KN818287">
    <property type="protein sequence ID" value="KIL61222.1"/>
    <property type="molecule type" value="Genomic_DNA"/>
</dbReference>
<sequence>MSSASKGKPKADCGEKTGPSIPVEETPHELSREERPFRLNRKERLRHLSPIPPSHSRTASGGPSESGKSQEYLPVLEATPNPNIGDKNRSHYPSETFKPADRGMGSVDRASEKAIVDTEYQSVDFPMSTLEEIAEHCRQTPQDSIQGSKRYIQVMGTIGEGVFREKLDKGKGRENEGLHEAGGPEFLAAIQPRQDYDNSGTLEAGDREISRDQLPAFGVPSSQDVAYNYAIHGGTCGAPLIASRI</sequence>
<gene>
    <name evidence="2" type="ORF">M378DRAFT_13655</name>
</gene>
<dbReference type="InParanoid" id="A0A0C2WI93"/>
<dbReference type="AlphaFoldDB" id="A0A0C2WI93"/>
<protein>
    <submittedName>
        <fullName evidence="2">Uncharacterized protein</fullName>
    </submittedName>
</protein>
<keyword evidence="3" id="KW-1185">Reference proteome</keyword>
<feature type="compositionally biased region" description="Polar residues" evidence="1">
    <location>
        <begin position="55"/>
        <end position="69"/>
    </location>
</feature>
<feature type="compositionally biased region" description="Basic and acidic residues" evidence="1">
    <location>
        <begin position="25"/>
        <end position="42"/>
    </location>
</feature>
<name>A0A0C2WI93_AMAMK</name>
<organism evidence="2 3">
    <name type="scientific">Amanita muscaria (strain Koide BX008)</name>
    <dbReference type="NCBI Taxonomy" id="946122"/>
    <lineage>
        <taxon>Eukaryota</taxon>
        <taxon>Fungi</taxon>
        <taxon>Dikarya</taxon>
        <taxon>Basidiomycota</taxon>
        <taxon>Agaricomycotina</taxon>
        <taxon>Agaricomycetes</taxon>
        <taxon>Agaricomycetidae</taxon>
        <taxon>Agaricales</taxon>
        <taxon>Pluteineae</taxon>
        <taxon>Amanitaceae</taxon>
        <taxon>Amanita</taxon>
    </lineage>
</organism>
<evidence type="ECO:0000256" key="1">
    <source>
        <dbReference type="SAM" id="MobiDB-lite"/>
    </source>
</evidence>
<reference evidence="2 3" key="1">
    <citation type="submission" date="2014-04" db="EMBL/GenBank/DDBJ databases">
        <title>Evolutionary Origins and Diversification of the Mycorrhizal Mutualists.</title>
        <authorList>
            <consortium name="DOE Joint Genome Institute"/>
            <consortium name="Mycorrhizal Genomics Consortium"/>
            <person name="Kohler A."/>
            <person name="Kuo A."/>
            <person name="Nagy L.G."/>
            <person name="Floudas D."/>
            <person name="Copeland A."/>
            <person name="Barry K.W."/>
            <person name="Cichocki N."/>
            <person name="Veneault-Fourrey C."/>
            <person name="LaButti K."/>
            <person name="Lindquist E.A."/>
            <person name="Lipzen A."/>
            <person name="Lundell T."/>
            <person name="Morin E."/>
            <person name="Murat C."/>
            <person name="Riley R."/>
            <person name="Ohm R."/>
            <person name="Sun H."/>
            <person name="Tunlid A."/>
            <person name="Henrissat B."/>
            <person name="Grigoriev I.V."/>
            <person name="Hibbett D.S."/>
            <person name="Martin F."/>
        </authorList>
    </citation>
    <scope>NUCLEOTIDE SEQUENCE [LARGE SCALE GENOMIC DNA]</scope>
    <source>
        <strain evidence="2 3">Koide BX008</strain>
    </source>
</reference>
<proteinExistence type="predicted"/>